<evidence type="ECO:0000256" key="5">
    <source>
        <dbReference type="ARBA" id="ARBA00023136"/>
    </source>
</evidence>
<evidence type="ECO:0000256" key="7">
    <source>
        <dbReference type="SAM" id="MobiDB-lite"/>
    </source>
</evidence>
<dbReference type="PANTHER" id="PTHR23427:SF2">
    <property type="entry name" value="SURFEIT LOCUS PROTEIN 1"/>
    <property type="match status" value="1"/>
</dbReference>
<protein>
    <recommendedName>
        <fullName evidence="6">SURF1-like protein</fullName>
    </recommendedName>
</protein>
<evidence type="ECO:0000313" key="8">
    <source>
        <dbReference type="EMBL" id="MFC6006077.1"/>
    </source>
</evidence>
<comment type="caution">
    <text evidence="8">The sequence shown here is derived from an EMBL/GenBank/DDBJ whole genome shotgun (WGS) entry which is preliminary data.</text>
</comment>
<evidence type="ECO:0000256" key="2">
    <source>
        <dbReference type="ARBA" id="ARBA00007165"/>
    </source>
</evidence>
<dbReference type="PANTHER" id="PTHR23427">
    <property type="entry name" value="SURFEIT LOCUS PROTEIN"/>
    <property type="match status" value="1"/>
</dbReference>
<evidence type="ECO:0000256" key="4">
    <source>
        <dbReference type="ARBA" id="ARBA00022989"/>
    </source>
</evidence>
<proteinExistence type="inferred from homology"/>
<dbReference type="RefSeq" id="WP_345716941.1">
    <property type="nucleotide sequence ID" value="NZ_BAABFP010000005.1"/>
</dbReference>
<name>A0ABW1J9Z0_9ACTN</name>
<reference evidence="9" key="1">
    <citation type="journal article" date="2019" name="Int. J. Syst. Evol. Microbiol.">
        <title>The Global Catalogue of Microorganisms (GCM) 10K type strain sequencing project: providing services to taxonomists for standard genome sequencing and annotation.</title>
        <authorList>
            <consortium name="The Broad Institute Genomics Platform"/>
            <consortium name="The Broad Institute Genome Sequencing Center for Infectious Disease"/>
            <person name="Wu L."/>
            <person name="Ma J."/>
        </authorList>
    </citation>
    <scope>NUCLEOTIDE SEQUENCE [LARGE SCALE GENOMIC DNA]</scope>
    <source>
        <strain evidence="9">KACC 14249</strain>
    </source>
</reference>
<comment type="subcellular location">
    <subcellularLocation>
        <location evidence="6">Cell membrane</location>
        <topology evidence="6">Multi-pass membrane protein</topology>
    </subcellularLocation>
    <subcellularLocation>
        <location evidence="1">Membrane</location>
    </subcellularLocation>
</comment>
<keyword evidence="6" id="KW-1003">Cell membrane</keyword>
<evidence type="ECO:0000256" key="3">
    <source>
        <dbReference type="ARBA" id="ARBA00022692"/>
    </source>
</evidence>
<feature type="region of interest" description="Disordered" evidence="7">
    <location>
        <begin position="257"/>
        <end position="283"/>
    </location>
</feature>
<dbReference type="InterPro" id="IPR002994">
    <property type="entry name" value="Surf1/Shy1"/>
</dbReference>
<sequence>MPGLDLWRRHRQTVGLALMALVVALGCVGLSRWQYHRFEHKHDAKQLVQRNYGARAVPLADLMADPDQPFDPADQWRRVQVTGQYDTAATTLVRNRPHDDGDSNPTYGYEVLVPLVLSDGSALLVDRGWVPNGTEGTNPGQEPDVVPAPPSGTVQVVARLRPSEPHRGQRVPEGQVASIDVPQIARSTGLDLYPAYGALVSEVPPATPAPVLLGKPELDGGEGINASYAVQWLLFAALALGFPWWFVRRNRRAAELEERAADGTTAAPVPVPRRRRIWDDEDE</sequence>
<dbReference type="InterPro" id="IPR045214">
    <property type="entry name" value="Surf1/Surf4"/>
</dbReference>
<accession>A0ABW1J9Z0</accession>
<keyword evidence="9" id="KW-1185">Reference proteome</keyword>
<feature type="transmembrane region" description="Helical" evidence="6">
    <location>
        <begin position="228"/>
        <end position="247"/>
    </location>
</feature>
<dbReference type="CDD" id="cd06662">
    <property type="entry name" value="SURF1"/>
    <property type="match status" value="1"/>
</dbReference>
<keyword evidence="4 6" id="KW-1133">Transmembrane helix</keyword>
<dbReference type="Proteomes" id="UP001596189">
    <property type="component" value="Unassembled WGS sequence"/>
</dbReference>
<comment type="similarity">
    <text evidence="2 6">Belongs to the SURF1 family.</text>
</comment>
<evidence type="ECO:0000313" key="9">
    <source>
        <dbReference type="Proteomes" id="UP001596189"/>
    </source>
</evidence>
<keyword evidence="5 6" id="KW-0472">Membrane</keyword>
<evidence type="ECO:0000256" key="6">
    <source>
        <dbReference type="RuleBase" id="RU363076"/>
    </source>
</evidence>
<dbReference type="PROSITE" id="PS50895">
    <property type="entry name" value="SURF1"/>
    <property type="match status" value="1"/>
</dbReference>
<evidence type="ECO:0000256" key="1">
    <source>
        <dbReference type="ARBA" id="ARBA00004370"/>
    </source>
</evidence>
<keyword evidence="3 6" id="KW-0812">Transmembrane</keyword>
<gene>
    <name evidence="8" type="ORF">ACFQDO_02945</name>
</gene>
<dbReference type="Pfam" id="PF02104">
    <property type="entry name" value="SURF1"/>
    <property type="match status" value="1"/>
</dbReference>
<comment type="caution">
    <text evidence="6">Lacks conserved residue(s) required for the propagation of feature annotation.</text>
</comment>
<dbReference type="EMBL" id="JBHSRD010000002">
    <property type="protein sequence ID" value="MFC6006077.1"/>
    <property type="molecule type" value="Genomic_DNA"/>
</dbReference>
<organism evidence="8 9">
    <name type="scientific">Angustibacter luteus</name>
    <dbReference type="NCBI Taxonomy" id="658456"/>
    <lineage>
        <taxon>Bacteria</taxon>
        <taxon>Bacillati</taxon>
        <taxon>Actinomycetota</taxon>
        <taxon>Actinomycetes</taxon>
        <taxon>Kineosporiales</taxon>
        <taxon>Kineosporiaceae</taxon>
    </lineage>
</organism>